<evidence type="ECO:0000313" key="8">
    <source>
        <dbReference type="Proteomes" id="UP001176940"/>
    </source>
</evidence>
<comment type="subcellular location">
    <subcellularLocation>
        <location evidence="1">Nucleus</location>
    </subcellularLocation>
</comment>
<dbReference type="CDD" id="cd00103">
    <property type="entry name" value="IRF"/>
    <property type="match status" value="1"/>
</dbReference>
<dbReference type="Proteomes" id="UP001176940">
    <property type="component" value="Unassembled WGS sequence"/>
</dbReference>
<comment type="caution">
    <text evidence="7">The sequence shown here is derived from an EMBL/GenBank/DDBJ whole genome shotgun (WGS) entry which is preliminary data.</text>
</comment>
<dbReference type="SUPFAM" id="SSF46785">
    <property type="entry name" value="Winged helix' DNA-binding domain"/>
    <property type="match status" value="1"/>
</dbReference>
<dbReference type="Pfam" id="PF10401">
    <property type="entry name" value="IRF-3"/>
    <property type="match status" value="1"/>
</dbReference>
<keyword evidence="5" id="KW-0539">Nucleus</keyword>
<evidence type="ECO:0000259" key="6">
    <source>
        <dbReference type="PROSITE" id="PS51507"/>
    </source>
</evidence>
<evidence type="ECO:0000256" key="4">
    <source>
        <dbReference type="ARBA" id="ARBA00023163"/>
    </source>
</evidence>
<reference evidence="7" key="1">
    <citation type="submission" date="2023-07" db="EMBL/GenBank/DDBJ databases">
        <authorList>
            <person name="Stuckert A."/>
        </authorList>
    </citation>
    <scope>NUCLEOTIDE SEQUENCE</scope>
</reference>
<keyword evidence="4" id="KW-0804">Transcription</keyword>
<evidence type="ECO:0000256" key="5">
    <source>
        <dbReference type="ARBA" id="ARBA00023242"/>
    </source>
</evidence>
<accession>A0ABN9KYR2</accession>
<dbReference type="InterPro" id="IPR036388">
    <property type="entry name" value="WH-like_DNA-bd_sf"/>
</dbReference>
<keyword evidence="2" id="KW-0805">Transcription regulation</keyword>
<dbReference type="InterPro" id="IPR019471">
    <property type="entry name" value="Interferon_reg_factor-3"/>
</dbReference>
<dbReference type="InterPro" id="IPR019817">
    <property type="entry name" value="Interferon_reg_fac_CS"/>
</dbReference>
<dbReference type="PANTHER" id="PTHR11949:SF24">
    <property type="entry name" value="INTERFERON REGULATORY FACTOR 9"/>
    <property type="match status" value="1"/>
</dbReference>
<name>A0ABN9KYR2_9NEOB</name>
<dbReference type="PROSITE" id="PS00601">
    <property type="entry name" value="IRF_1"/>
    <property type="match status" value="1"/>
</dbReference>
<evidence type="ECO:0000256" key="1">
    <source>
        <dbReference type="ARBA" id="ARBA00004123"/>
    </source>
</evidence>
<dbReference type="SMART" id="SM00348">
    <property type="entry name" value="IRF"/>
    <property type="match status" value="1"/>
</dbReference>
<dbReference type="Gene3D" id="1.10.10.10">
    <property type="entry name" value="Winged helix-like DNA-binding domain superfamily/Winged helix DNA-binding domain"/>
    <property type="match status" value="1"/>
</dbReference>
<dbReference type="Pfam" id="PF00605">
    <property type="entry name" value="IRF"/>
    <property type="match status" value="1"/>
</dbReference>
<dbReference type="SMART" id="SM01243">
    <property type="entry name" value="IRF-3"/>
    <property type="match status" value="1"/>
</dbReference>
<keyword evidence="8" id="KW-1185">Reference proteome</keyword>
<proteinExistence type="predicted"/>
<dbReference type="PRINTS" id="PR00267">
    <property type="entry name" value="INTFRNREGFCT"/>
</dbReference>
<dbReference type="PROSITE" id="PS51507">
    <property type="entry name" value="IRF_2"/>
    <property type="match status" value="1"/>
</dbReference>
<dbReference type="InterPro" id="IPR036390">
    <property type="entry name" value="WH_DNA-bd_sf"/>
</dbReference>
<feature type="non-terminal residue" evidence="7">
    <location>
        <position position="1"/>
    </location>
</feature>
<evidence type="ECO:0000256" key="2">
    <source>
        <dbReference type="ARBA" id="ARBA00023015"/>
    </source>
</evidence>
<keyword evidence="3" id="KW-0238">DNA-binding</keyword>
<organism evidence="7 8">
    <name type="scientific">Ranitomeya imitator</name>
    <name type="common">mimic poison frog</name>
    <dbReference type="NCBI Taxonomy" id="111125"/>
    <lineage>
        <taxon>Eukaryota</taxon>
        <taxon>Metazoa</taxon>
        <taxon>Chordata</taxon>
        <taxon>Craniata</taxon>
        <taxon>Vertebrata</taxon>
        <taxon>Euteleostomi</taxon>
        <taxon>Amphibia</taxon>
        <taxon>Batrachia</taxon>
        <taxon>Anura</taxon>
        <taxon>Neobatrachia</taxon>
        <taxon>Hyloidea</taxon>
        <taxon>Dendrobatidae</taxon>
        <taxon>Dendrobatinae</taxon>
        <taxon>Ranitomeya</taxon>
    </lineage>
</organism>
<protein>
    <recommendedName>
        <fullName evidence="6">IRF tryptophan pentad repeat domain-containing protein</fullName>
    </recommendedName>
</protein>
<feature type="domain" description="IRF tryptophan pentad repeat" evidence="6">
    <location>
        <begin position="48"/>
        <end position="154"/>
    </location>
</feature>
<sequence>HLVRTESGVKVQKEETCVKTRHSAGPNRGELDDFDYFGQEMSEKGTAPLRLKEWLILQIDSGKYPGLRWENEEKTVFKIPWKHAAKYNYNEEEDAALFRAWAIHKGKFREGAKEDPSVWKTRLRCALNKSPDFKEVMDSGQDFGEPYKLYTILSDPSQTNYEGSKEAIKKLREEPPRMPMIKMENEMMQGLDGSSKVLPLETFNTPMEGGRLPPPVILRTQNTDHKVADISEKDIIISSSPSSSDYWLHVRLYYQGKLVTEVTTQTVEGCRIIPLASPEHEHNMGSSHHLEDILLPPPQMLPDILSPEMQNVVKKLLLHLDKGVFLWVAPDGVYIKRQCQVRVYWSGPLAPNTDQPNKLEREKTCKVLDIEHFMNEIQMYVLYKGPEPQYQIQLCFGEEYPGSTPSSKKLITAHVEPVFAREMLVSAKRKLRKDPLAD</sequence>
<evidence type="ECO:0000256" key="3">
    <source>
        <dbReference type="ARBA" id="ARBA00023125"/>
    </source>
</evidence>
<dbReference type="PANTHER" id="PTHR11949">
    <property type="entry name" value="INTERFERON REGULATORY FACTOR"/>
    <property type="match status" value="1"/>
</dbReference>
<dbReference type="InterPro" id="IPR008984">
    <property type="entry name" value="SMAD_FHA_dom_sf"/>
</dbReference>
<dbReference type="Gene3D" id="2.60.200.10">
    <property type="match status" value="1"/>
</dbReference>
<dbReference type="InterPro" id="IPR001346">
    <property type="entry name" value="Interferon_reg_fact_DNA-bd_dom"/>
</dbReference>
<dbReference type="EMBL" id="CAUEEQ010003547">
    <property type="protein sequence ID" value="CAJ0925474.1"/>
    <property type="molecule type" value="Genomic_DNA"/>
</dbReference>
<evidence type="ECO:0000313" key="7">
    <source>
        <dbReference type="EMBL" id="CAJ0925474.1"/>
    </source>
</evidence>
<dbReference type="InterPro" id="IPR017855">
    <property type="entry name" value="SMAD-like_dom_sf"/>
</dbReference>
<dbReference type="SUPFAM" id="SSF49879">
    <property type="entry name" value="SMAD/FHA domain"/>
    <property type="match status" value="1"/>
</dbReference>
<gene>
    <name evidence="7" type="ORF">RIMI_LOCUS2521097</name>
</gene>